<sequence length="821" mass="93029">MQALRRCPTFRRTYATQPPLPELAKVARTASTPLAVRLRRRKRAGAIPEGSSDATEDGLTPTEYARYTRLKAQGALEDQYGKIPSPAEWLQKVNERRSRIRGLRRTVEEDVEETRVLGQKVYLPNIVLRLVRNHTPPGQPYNPYEATFRIPQSVTKTDVRSLLSTVYGVKTTYIRTDNYISPWYRTLEGYTRRPYKTYKRAVVGLVDPFYYPHRLEDMPAEERQKREEYIERHFSIQHTRHLQKEELLRMTKGQNRTSWKLNASAATRRSHILRLVADRRKLREDAVSSFAKGIRTLRKEKQTVDYETTRGIKKSGCVVDVPFFLSMFSSDFTYSEPPSTPSSPPTTWADSSSPPSSPVQEPISLDPIQGDEHVQTRQARPLNMTDPLAGSYNANKLANTGLGSSLSHKKRRVDFKESCPTQTELAEMSKFKDGKRAEVDLDQAVWEEASVQVFETGDATVDLRKLNLKKISRPFLRDLSKMVVLPLNDRIPENSWGETPFPKVTNARRPFTRTQTAPAFGTAKTRSSPDSQGKSLSSHSLPKPASLKFFFPFNCIQTLPSELWRLSNLTVLSLMNNNISYLPPEIDQLESLVAFNISCNNLKYVPAELTRLQKLETLNIFPNPFRPPPSKGMGRPISETIRPASHVPRLSEMLLRFLLSSPDPSDSSLARKTKLEEYAVLPLATGHDHRPIPRHLAHTLANCVPGSITVADEFVEEFDESHEPKFITGIGRCPNPSHRGPRPVFVHPVEVRYTWEARIAGIDLGMPAPMRWRGCSRGCLDFLEAHAKENTGSSTTKRESEDGEVVQTISLDATRPLSFDD</sequence>
<evidence type="ECO:0000256" key="1">
    <source>
        <dbReference type="ARBA" id="ARBA00006700"/>
    </source>
</evidence>
<dbReference type="InterPro" id="IPR032675">
    <property type="entry name" value="LRR_dom_sf"/>
</dbReference>
<dbReference type="PANTHER" id="PTHR12059">
    <property type="entry name" value="RIBOSOMAL PROTEIN L23-RELATED"/>
    <property type="match status" value="1"/>
</dbReference>
<dbReference type="PROSITE" id="PS51450">
    <property type="entry name" value="LRR"/>
    <property type="match status" value="1"/>
</dbReference>
<accession>A0A409Y0R0</accession>
<dbReference type="Proteomes" id="UP000284706">
    <property type="component" value="Unassembled WGS sequence"/>
</dbReference>
<dbReference type="Pfam" id="PF13855">
    <property type="entry name" value="LRR_8"/>
    <property type="match status" value="1"/>
</dbReference>
<dbReference type="Gene3D" id="3.30.70.330">
    <property type="match status" value="1"/>
</dbReference>
<keyword evidence="7" id="KW-1185">Reference proteome</keyword>
<keyword evidence="3" id="KW-0687">Ribonucleoprotein</keyword>
<dbReference type="GO" id="GO:0003735">
    <property type="term" value="F:structural constituent of ribosome"/>
    <property type="evidence" value="ECO:0007669"/>
    <property type="project" value="InterPro"/>
</dbReference>
<dbReference type="SUPFAM" id="SSF54189">
    <property type="entry name" value="Ribosomal proteins S24e, L23 and L15e"/>
    <property type="match status" value="1"/>
</dbReference>
<dbReference type="GO" id="GO:0005762">
    <property type="term" value="C:mitochondrial large ribosomal subunit"/>
    <property type="evidence" value="ECO:0007669"/>
    <property type="project" value="TreeGrafter"/>
</dbReference>
<evidence type="ECO:0000256" key="3">
    <source>
        <dbReference type="ARBA" id="ARBA00023274"/>
    </source>
</evidence>
<comment type="similarity">
    <text evidence="1">Belongs to the universal ribosomal protein uL23 family.</text>
</comment>
<evidence type="ECO:0000256" key="4">
    <source>
        <dbReference type="ARBA" id="ARBA00039977"/>
    </source>
</evidence>
<dbReference type="InParanoid" id="A0A409Y0R0"/>
<protein>
    <recommendedName>
        <fullName evidence="4">Large ribosomal subunit protein uL23m</fullName>
    </recommendedName>
</protein>
<feature type="region of interest" description="Disordered" evidence="5">
    <location>
        <begin position="334"/>
        <end position="369"/>
    </location>
</feature>
<dbReference type="Gene3D" id="3.80.10.10">
    <property type="entry name" value="Ribonuclease Inhibitor"/>
    <property type="match status" value="1"/>
</dbReference>
<dbReference type="InterPro" id="IPR013025">
    <property type="entry name" value="Ribosomal_uL23-like"/>
</dbReference>
<name>A0A409Y0R0_9AGAR</name>
<dbReference type="STRING" id="231916.A0A409Y0R0"/>
<dbReference type="InterPro" id="IPR012677">
    <property type="entry name" value="Nucleotide-bd_a/b_plait_sf"/>
</dbReference>
<feature type="compositionally biased region" description="Polar residues" evidence="5">
    <location>
        <begin position="524"/>
        <end position="539"/>
    </location>
</feature>
<dbReference type="OrthoDB" id="275582at2759"/>
<dbReference type="InterPro" id="IPR012678">
    <property type="entry name" value="Ribosomal_uL23/eL15/eS24_sf"/>
</dbReference>
<dbReference type="SUPFAM" id="SSF52058">
    <property type="entry name" value="L domain-like"/>
    <property type="match status" value="1"/>
</dbReference>
<reference evidence="6 7" key="1">
    <citation type="journal article" date="2018" name="Evol. Lett.">
        <title>Horizontal gene cluster transfer increased hallucinogenic mushroom diversity.</title>
        <authorList>
            <person name="Reynolds H.T."/>
            <person name="Vijayakumar V."/>
            <person name="Gluck-Thaler E."/>
            <person name="Korotkin H.B."/>
            <person name="Matheny P.B."/>
            <person name="Slot J.C."/>
        </authorList>
    </citation>
    <scope>NUCLEOTIDE SEQUENCE [LARGE SCALE GENOMIC DNA]</scope>
    <source>
        <strain evidence="6 7">SRW20</strain>
    </source>
</reference>
<gene>
    <name evidence="6" type="ORF">CVT26_006329</name>
</gene>
<evidence type="ECO:0000256" key="2">
    <source>
        <dbReference type="ARBA" id="ARBA00022980"/>
    </source>
</evidence>
<dbReference type="InterPro" id="IPR001611">
    <property type="entry name" value="Leu-rich_rpt"/>
</dbReference>
<proteinExistence type="inferred from homology"/>
<comment type="caution">
    <text evidence="6">The sequence shown here is derived from an EMBL/GenBank/DDBJ whole genome shotgun (WGS) entry which is preliminary data.</text>
</comment>
<organism evidence="6 7">
    <name type="scientific">Gymnopilus dilepis</name>
    <dbReference type="NCBI Taxonomy" id="231916"/>
    <lineage>
        <taxon>Eukaryota</taxon>
        <taxon>Fungi</taxon>
        <taxon>Dikarya</taxon>
        <taxon>Basidiomycota</taxon>
        <taxon>Agaricomycotina</taxon>
        <taxon>Agaricomycetes</taxon>
        <taxon>Agaricomycetidae</taxon>
        <taxon>Agaricales</taxon>
        <taxon>Agaricineae</taxon>
        <taxon>Hymenogastraceae</taxon>
        <taxon>Gymnopilus</taxon>
    </lineage>
</organism>
<dbReference type="AlphaFoldDB" id="A0A409Y0R0"/>
<evidence type="ECO:0000313" key="6">
    <source>
        <dbReference type="EMBL" id="PPQ96592.1"/>
    </source>
</evidence>
<keyword evidence="2" id="KW-0689">Ribosomal protein</keyword>
<feature type="region of interest" description="Disordered" evidence="5">
    <location>
        <begin position="498"/>
        <end position="539"/>
    </location>
</feature>
<evidence type="ECO:0000256" key="5">
    <source>
        <dbReference type="SAM" id="MobiDB-lite"/>
    </source>
</evidence>
<dbReference type="EMBL" id="NHYE01001350">
    <property type="protein sequence ID" value="PPQ96592.1"/>
    <property type="molecule type" value="Genomic_DNA"/>
</dbReference>
<feature type="compositionally biased region" description="Low complexity" evidence="5">
    <location>
        <begin position="345"/>
        <end position="354"/>
    </location>
</feature>
<evidence type="ECO:0000313" key="7">
    <source>
        <dbReference type="Proteomes" id="UP000284706"/>
    </source>
</evidence>
<dbReference type="PANTHER" id="PTHR12059:SF5">
    <property type="entry name" value="LARGE RIBOSOMAL SUBUNIT PROTEIN UL23M"/>
    <property type="match status" value="1"/>
</dbReference>
<feature type="region of interest" description="Disordered" evidence="5">
    <location>
        <begin position="790"/>
        <end position="821"/>
    </location>
</feature>
<dbReference type="GO" id="GO:0032543">
    <property type="term" value="P:mitochondrial translation"/>
    <property type="evidence" value="ECO:0007669"/>
    <property type="project" value="TreeGrafter"/>
</dbReference>